<comment type="caution">
    <text evidence="2">The sequence shown here is derived from an EMBL/GenBank/DDBJ whole genome shotgun (WGS) entry which is preliminary data.</text>
</comment>
<dbReference type="OrthoDB" id="42441at2"/>
<dbReference type="InterPro" id="IPR018547">
    <property type="entry name" value="AbiEi_C"/>
</dbReference>
<proteinExistence type="predicted"/>
<organism evidence="2 3">
    <name type="scientific">Sediminicurvatus halobius</name>
    <dbReference type="NCBI Taxonomy" id="2182432"/>
    <lineage>
        <taxon>Bacteria</taxon>
        <taxon>Pseudomonadati</taxon>
        <taxon>Pseudomonadota</taxon>
        <taxon>Gammaproteobacteria</taxon>
        <taxon>Chromatiales</taxon>
        <taxon>Ectothiorhodospiraceae</taxon>
        <taxon>Sediminicurvatus</taxon>
    </lineage>
</organism>
<dbReference type="AlphaFoldDB" id="A0A2U2MVZ8"/>
<name>A0A2U2MVZ8_9GAMM</name>
<dbReference type="Proteomes" id="UP000245474">
    <property type="component" value="Unassembled WGS sequence"/>
</dbReference>
<gene>
    <name evidence="2" type="ORF">DEM34_18535</name>
</gene>
<dbReference type="Pfam" id="PF09407">
    <property type="entry name" value="AbiEi_1"/>
    <property type="match status" value="1"/>
</dbReference>
<evidence type="ECO:0000259" key="1">
    <source>
        <dbReference type="Pfam" id="PF09407"/>
    </source>
</evidence>
<protein>
    <recommendedName>
        <fullName evidence="1">AbiEi antitoxin C-terminal domain-containing protein</fullName>
    </recommendedName>
</protein>
<accession>A0A2U2MVZ8</accession>
<evidence type="ECO:0000313" key="2">
    <source>
        <dbReference type="EMBL" id="PWG61024.1"/>
    </source>
</evidence>
<feature type="domain" description="AbiEi antitoxin C-terminal" evidence="1">
    <location>
        <begin position="136"/>
        <end position="278"/>
    </location>
</feature>
<reference evidence="2 3" key="1">
    <citation type="submission" date="2018-05" db="EMBL/GenBank/DDBJ databases">
        <title>Spiribacter halobius sp. nov., a moderately halophilic bacterium isolated from marine solar saltern.</title>
        <authorList>
            <person name="Zheng W.-S."/>
            <person name="Lu D.-C."/>
            <person name="Du Z.-J."/>
        </authorList>
    </citation>
    <scope>NUCLEOTIDE SEQUENCE [LARGE SCALE GENOMIC DNA]</scope>
    <source>
        <strain evidence="2 3">E85</strain>
    </source>
</reference>
<sequence>MPGTPACGWCAPNGSCSRAWPRPPGRHSHARNAIVARRVRRSACIQGPILLAQSNERRYAAPVESDSRHRNLADYVNALAERGQYHFTVPQLRQALGVSAPAARNALRRLAAKNGIASPARGFYVIIPPEYRRLGCLPAEQFIPALMEREGRRYYVGLLSAAQYYGAAHHRPQEFQVFLESNRRPVECGAVRVAFFARKRLRDVPTRLFNTPRGPIAVSTPEATAIDLAGYPGRAGGLDQVAMTISELAEEIDAELLVKAAETAPLPWAQRLGYLLELGGADEAAQPLCRFVVSNARDYTLLAPGAEAPSAPRHRRWKLVINMEVEPES</sequence>
<evidence type="ECO:0000313" key="3">
    <source>
        <dbReference type="Proteomes" id="UP000245474"/>
    </source>
</evidence>
<dbReference type="EMBL" id="QFFI01000054">
    <property type="protein sequence ID" value="PWG61024.1"/>
    <property type="molecule type" value="Genomic_DNA"/>
</dbReference>
<keyword evidence="3" id="KW-1185">Reference proteome</keyword>